<feature type="region of interest" description="Disordered" evidence="1">
    <location>
        <begin position="293"/>
        <end position="317"/>
    </location>
</feature>
<dbReference type="EMBL" id="CACVAU010000022">
    <property type="protein sequence ID" value="CAA6806645.1"/>
    <property type="molecule type" value="Genomic_DNA"/>
</dbReference>
<name>A0A6S6STP5_9BACT</name>
<feature type="compositionally biased region" description="Polar residues" evidence="1">
    <location>
        <begin position="338"/>
        <end position="349"/>
    </location>
</feature>
<evidence type="ECO:0000313" key="3">
    <source>
        <dbReference type="EMBL" id="CAA6806645.1"/>
    </source>
</evidence>
<dbReference type="Gene3D" id="2.60.40.10">
    <property type="entry name" value="Immunoglobulins"/>
    <property type="match status" value="1"/>
</dbReference>
<sequence length="357" mass="41223">MYIFKYFLFLFLLNISILYSAIYENAEDKKITRWSLLKISSFGEIKNINDSSKKSRVIQLLGNHTRSTYILSLEKKNIKHKHTVLSWEMKYAEDFVIMIQVDSTTGEHTLIYTPGYENLHLQYGLGTTATQGQWQTYQRNIEQDLKNFIRNSKLLRVKNFVVKGSGFFDNIQLITVDKENENNQTIKTKKLPLKKITKVQKANKPTNTMPKIYLKGDNPIVLEKGDAYFEEGATAITEDGTELSVNISHQIDTFREGEYSVIYITTNHIGNSVIEKRRVIVGEINENQEEVLDKENVEEAEEEEDQESASEFEKRSKELSTWEKALEAREAELRSNKAVKSNSPNQTTIDYPKRPGL</sequence>
<dbReference type="InterPro" id="IPR032179">
    <property type="entry name" value="Cry22Aa_Ig-like"/>
</dbReference>
<protein>
    <submittedName>
        <fullName evidence="3">Calcium-binding acidic-repeat protein (ARP)</fullName>
    </submittedName>
</protein>
<organism evidence="3">
    <name type="scientific">uncultured Sulfurovum sp</name>
    <dbReference type="NCBI Taxonomy" id="269237"/>
    <lineage>
        <taxon>Bacteria</taxon>
        <taxon>Pseudomonadati</taxon>
        <taxon>Campylobacterota</taxon>
        <taxon>Epsilonproteobacteria</taxon>
        <taxon>Campylobacterales</taxon>
        <taxon>Sulfurovaceae</taxon>
        <taxon>Sulfurovum</taxon>
        <taxon>environmental samples</taxon>
    </lineage>
</organism>
<evidence type="ECO:0000256" key="1">
    <source>
        <dbReference type="SAM" id="MobiDB-lite"/>
    </source>
</evidence>
<proteinExistence type="predicted"/>
<dbReference type="AlphaFoldDB" id="A0A6S6STP5"/>
<reference evidence="3" key="1">
    <citation type="submission" date="2020-01" db="EMBL/GenBank/DDBJ databases">
        <authorList>
            <person name="Meier V. D."/>
            <person name="Meier V D."/>
        </authorList>
    </citation>
    <scope>NUCLEOTIDE SEQUENCE</scope>
    <source>
        <strain evidence="3">HLG_WM_MAG_05</strain>
    </source>
</reference>
<dbReference type="InterPro" id="IPR013783">
    <property type="entry name" value="Ig-like_fold"/>
</dbReference>
<dbReference type="Pfam" id="PF16403">
    <property type="entry name" value="Bact_surface_Ig-like"/>
    <property type="match status" value="1"/>
</dbReference>
<evidence type="ECO:0000259" key="2">
    <source>
        <dbReference type="Pfam" id="PF16403"/>
    </source>
</evidence>
<gene>
    <name evidence="3" type="ORF">HELGO_WM12837</name>
</gene>
<feature type="compositionally biased region" description="Acidic residues" evidence="1">
    <location>
        <begin position="298"/>
        <end position="310"/>
    </location>
</feature>
<feature type="domain" description="Pesticidal crystal protein Cry22Aa Ig-like" evidence="2">
    <location>
        <begin position="212"/>
        <end position="281"/>
    </location>
</feature>
<feature type="region of interest" description="Disordered" evidence="1">
    <location>
        <begin position="333"/>
        <end position="357"/>
    </location>
</feature>
<accession>A0A6S6STP5</accession>